<dbReference type="PANTHER" id="PTHR23502:SF132">
    <property type="entry name" value="POLYAMINE TRANSPORTER 2-RELATED"/>
    <property type="match status" value="1"/>
</dbReference>
<keyword evidence="5" id="KW-1003">Cell membrane</keyword>
<dbReference type="InterPro" id="IPR001958">
    <property type="entry name" value="Tet-R_TetA/multi-R_MdtG-like"/>
</dbReference>
<dbReference type="CDD" id="cd17320">
    <property type="entry name" value="MFS_MdfA_MDR_like"/>
    <property type="match status" value="1"/>
</dbReference>
<feature type="transmembrane region" description="Helical" evidence="9">
    <location>
        <begin position="74"/>
        <end position="93"/>
    </location>
</feature>
<comment type="caution">
    <text evidence="11">The sequence shown here is derived from an EMBL/GenBank/DDBJ whole genome shotgun (WGS) entry which is preliminary data.</text>
</comment>
<evidence type="ECO:0000256" key="6">
    <source>
        <dbReference type="ARBA" id="ARBA00022692"/>
    </source>
</evidence>
<evidence type="ECO:0000256" key="1">
    <source>
        <dbReference type="ARBA" id="ARBA00004651"/>
    </source>
</evidence>
<dbReference type="InterPro" id="IPR020846">
    <property type="entry name" value="MFS_dom"/>
</dbReference>
<dbReference type="InterPro" id="IPR036259">
    <property type="entry name" value="MFS_trans_sf"/>
</dbReference>
<name>A0A8J3N4I1_9CHLR</name>
<keyword evidence="7 9" id="KW-1133">Transmembrane helix</keyword>
<feature type="transmembrane region" description="Helical" evidence="9">
    <location>
        <begin position="41"/>
        <end position="62"/>
    </location>
</feature>
<dbReference type="InterPro" id="IPR004812">
    <property type="entry name" value="Efflux_drug-R_Bcr/CmlA"/>
</dbReference>
<dbReference type="InterPro" id="IPR005829">
    <property type="entry name" value="Sugar_transporter_CS"/>
</dbReference>
<feature type="transmembrane region" description="Helical" evidence="9">
    <location>
        <begin position="312"/>
        <end position="331"/>
    </location>
</feature>
<sequence length="403" mass="41730">MHVLSIRHVLILGGLGAFGSLSTDMYVPALPTLSHDLGTTISQVQITLSAGMLGLALGQLLAGPISDMWGRKRPLLAGIAIFIIASLLCAVAPDVSTLTILRLLQGTAGATGMVIALAMVRDLYAGNAMARFLSILMLVNGLAPIVAPIIGSQLLRWASWHGIFLTLATIGAVLLLASIFGLSETLPLSRRQSAGIVGSINDFRMLMTDRGFVGYVFSSGFAVVACLIYVSVSPFILESESIYGLSPQSFGLLLSINALGMVTAGQINGRLVSRFSPRRLLIWGLAGNALAGLSLLIVTLSNIGLIGVLPSLFVLLSSLGLILPNATTLALANERAAGSASALLGMIQLSMGAIAAPLIGLGGTTSALPMAASIAAFGLAAPITYILFFHSASLQTESIQNNH</sequence>
<feature type="domain" description="Major facilitator superfamily (MFS) profile" evidence="10">
    <location>
        <begin position="8"/>
        <end position="393"/>
    </location>
</feature>
<dbReference type="GO" id="GO:0005886">
    <property type="term" value="C:plasma membrane"/>
    <property type="evidence" value="ECO:0007669"/>
    <property type="project" value="UniProtKB-SubCell"/>
</dbReference>
<dbReference type="Proteomes" id="UP000597444">
    <property type="component" value="Unassembled WGS sequence"/>
</dbReference>
<keyword evidence="12" id="KW-1185">Reference proteome</keyword>
<evidence type="ECO:0000256" key="7">
    <source>
        <dbReference type="ARBA" id="ARBA00022989"/>
    </source>
</evidence>
<dbReference type="PROSITE" id="PS50850">
    <property type="entry name" value="MFS"/>
    <property type="match status" value="1"/>
</dbReference>
<accession>A0A8J3N4I1</accession>
<dbReference type="Pfam" id="PF07690">
    <property type="entry name" value="MFS_1"/>
    <property type="match status" value="1"/>
</dbReference>
<feature type="transmembrane region" description="Helical" evidence="9">
    <location>
        <begin position="157"/>
        <end position="182"/>
    </location>
</feature>
<comment type="similarity">
    <text evidence="2">Belongs to the major facilitator superfamily. Bcr/CmlA family.</text>
</comment>
<dbReference type="PANTHER" id="PTHR23502">
    <property type="entry name" value="MAJOR FACILITATOR SUPERFAMILY"/>
    <property type="match status" value="1"/>
</dbReference>
<feature type="transmembrane region" description="Helical" evidence="9">
    <location>
        <begin position="249"/>
        <end position="268"/>
    </location>
</feature>
<dbReference type="AlphaFoldDB" id="A0A8J3N4I1"/>
<reference evidence="11" key="1">
    <citation type="submission" date="2020-10" db="EMBL/GenBank/DDBJ databases">
        <title>Taxonomic study of unclassified bacteria belonging to the class Ktedonobacteria.</title>
        <authorList>
            <person name="Yabe S."/>
            <person name="Wang C.M."/>
            <person name="Zheng Y."/>
            <person name="Sakai Y."/>
            <person name="Cavaletti L."/>
            <person name="Monciardini P."/>
            <person name="Donadio S."/>
        </authorList>
    </citation>
    <scope>NUCLEOTIDE SEQUENCE</scope>
    <source>
        <strain evidence="11">ID150040</strain>
    </source>
</reference>
<evidence type="ECO:0000313" key="11">
    <source>
        <dbReference type="EMBL" id="GHO98227.1"/>
    </source>
</evidence>
<dbReference type="SUPFAM" id="SSF103473">
    <property type="entry name" value="MFS general substrate transporter"/>
    <property type="match status" value="1"/>
</dbReference>
<evidence type="ECO:0000256" key="3">
    <source>
        <dbReference type="ARBA" id="ARBA00007520"/>
    </source>
</evidence>
<feature type="transmembrane region" description="Helical" evidence="9">
    <location>
        <begin position="367"/>
        <end position="388"/>
    </location>
</feature>
<comment type="subcellular location">
    <subcellularLocation>
        <location evidence="1">Cell membrane</location>
        <topology evidence="1">Multi-pass membrane protein</topology>
    </subcellularLocation>
</comment>
<evidence type="ECO:0000256" key="9">
    <source>
        <dbReference type="SAM" id="Phobius"/>
    </source>
</evidence>
<keyword evidence="6 9" id="KW-0812">Transmembrane</keyword>
<feature type="transmembrane region" description="Helical" evidence="9">
    <location>
        <begin position="9"/>
        <end position="29"/>
    </location>
</feature>
<protein>
    <submittedName>
        <fullName evidence="11">Bcr/CflA family drug resistance efflux transporter</fullName>
    </submittedName>
</protein>
<evidence type="ECO:0000256" key="8">
    <source>
        <dbReference type="ARBA" id="ARBA00023136"/>
    </source>
</evidence>
<feature type="transmembrane region" description="Helical" evidence="9">
    <location>
        <begin position="343"/>
        <end position="361"/>
    </location>
</feature>
<dbReference type="FunFam" id="1.20.1720.10:FF:000005">
    <property type="entry name" value="Bcr/CflA family efflux transporter"/>
    <property type="match status" value="1"/>
</dbReference>
<evidence type="ECO:0000313" key="12">
    <source>
        <dbReference type="Proteomes" id="UP000597444"/>
    </source>
</evidence>
<gene>
    <name evidence="11" type="primary">tcaB_2</name>
    <name evidence="11" type="ORF">KSF_082750</name>
</gene>
<dbReference type="NCBIfam" id="TIGR00710">
    <property type="entry name" value="efflux_Bcr_CflA"/>
    <property type="match status" value="1"/>
</dbReference>
<feature type="transmembrane region" description="Helical" evidence="9">
    <location>
        <begin position="212"/>
        <end position="237"/>
    </location>
</feature>
<organism evidence="11 12">
    <name type="scientific">Reticulibacter mediterranei</name>
    <dbReference type="NCBI Taxonomy" id="2778369"/>
    <lineage>
        <taxon>Bacteria</taxon>
        <taxon>Bacillati</taxon>
        <taxon>Chloroflexota</taxon>
        <taxon>Ktedonobacteria</taxon>
        <taxon>Ktedonobacterales</taxon>
        <taxon>Reticulibacteraceae</taxon>
        <taxon>Reticulibacter</taxon>
    </lineage>
</organism>
<evidence type="ECO:0000256" key="2">
    <source>
        <dbReference type="ARBA" id="ARBA00006236"/>
    </source>
</evidence>
<dbReference type="EMBL" id="BNJK01000002">
    <property type="protein sequence ID" value="GHO98227.1"/>
    <property type="molecule type" value="Genomic_DNA"/>
</dbReference>
<keyword evidence="4" id="KW-0813">Transport</keyword>
<evidence type="ECO:0000256" key="5">
    <source>
        <dbReference type="ARBA" id="ARBA00022475"/>
    </source>
</evidence>
<comment type="similarity">
    <text evidence="3">Belongs to the major facilitator superfamily. TCR/Tet family.</text>
</comment>
<proteinExistence type="inferred from homology"/>
<evidence type="ECO:0000259" key="10">
    <source>
        <dbReference type="PROSITE" id="PS50850"/>
    </source>
</evidence>
<dbReference type="GO" id="GO:0042910">
    <property type="term" value="F:xenobiotic transmembrane transporter activity"/>
    <property type="evidence" value="ECO:0007669"/>
    <property type="project" value="InterPro"/>
</dbReference>
<feature type="transmembrane region" description="Helical" evidence="9">
    <location>
        <begin position="280"/>
        <end position="306"/>
    </location>
</feature>
<feature type="transmembrane region" description="Helical" evidence="9">
    <location>
        <begin position="99"/>
        <end position="120"/>
    </location>
</feature>
<feature type="transmembrane region" description="Helical" evidence="9">
    <location>
        <begin position="132"/>
        <end position="151"/>
    </location>
</feature>
<evidence type="ECO:0000256" key="4">
    <source>
        <dbReference type="ARBA" id="ARBA00022448"/>
    </source>
</evidence>
<dbReference type="InterPro" id="IPR011701">
    <property type="entry name" value="MFS"/>
</dbReference>
<keyword evidence="8 9" id="KW-0472">Membrane</keyword>
<dbReference type="PRINTS" id="PR01035">
    <property type="entry name" value="TCRTETA"/>
</dbReference>
<dbReference type="PROSITE" id="PS00216">
    <property type="entry name" value="SUGAR_TRANSPORT_1"/>
    <property type="match status" value="1"/>
</dbReference>
<dbReference type="GO" id="GO:1990961">
    <property type="term" value="P:xenobiotic detoxification by transmembrane export across the plasma membrane"/>
    <property type="evidence" value="ECO:0007669"/>
    <property type="project" value="InterPro"/>
</dbReference>
<dbReference type="Gene3D" id="1.20.1720.10">
    <property type="entry name" value="Multidrug resistance protein D"/>
    <property type="match status" value="1"/>
</dbReference>